<dbReference type="InterPro" id="IPR036661">
    <property type="entry name" value="Luciferase-like_sf"/>
</dbReference>
<dbReference type="Pfam" id="PF00296">
    <property type="entry name" value="Bac_luciferase"/>
    <property type="match status" value="1"/>
</dbReference>
<reference evidence="4" key="1">
    <citation type="journal article" date="2014" name="Int. J. Syst. Evol. Microbiol.">
        <title>Complete genome sequence of Corynebacterium casei LMG S-19264T (=DSM 44701T), isolated from a smear-ripened cheese.</title>
        <authorList>
            <consortium name="US DOE Joint Genome Institute (JGI-PGF)"/>
            <person name="Walter F."/>
            <person name="Albersmeier A."/>
            <person name="Kalinowski J."/>
            <person name="Ruckert C."/>
        </authorList>
    </citation>
    <scope>NUCLEOTIDE SEQUENCE</scope>
    <source>
        <strain evidence="4">JCM 4815</strain>
    </source>
</reference>
<dbReference type="Proteomes" id="UP000622166">
    <property type="component" value="Unassembled WGS sequence"/>
</dbReference>
<dbReference type="EMBL" id="BMVW01000023">
    <property type="protein sequence ID" value="GGZ39861.1"/>
    <property type="molecule type" value="Genomic_DNA"/>
</dbReference>
<name>A0A918QAK1_9ACTN</name>
<organism evidence="4 5">
    <name type="scientific">Streptomyces poonensis</name>
    <dbReference type="NCBI Taxonomy" id="68255"/>
    <lineage>
        <taxon>Bacteria</taxon>
        <taxon>Bacillati</taxon>
        <taxon>Actinomycetota</taxon>
        <taxon>Actinomycetes</taxon>
        <taxon>Kitasatosporales</taxon>
        <taxon>Streptomycetaceae</taxon>
        <taxon>Streptomyces</taxon>
    </lineage>
</organism>
<comment type="caution">
    <text evidence="4">The sequence shown here is derived from an EMBL/GenBank/DDBJ whole genome shotgun (WGS) entry which is preliminary data.</text>
</comment>
<dbReference type="GO" id="GO:0005829">
    <property type="term" value="C:cytosol"/>
    <property type="evidence" value="ECO:0007669"/>
    <property type="project" value="TreeGrafter"/>
</dbReference>
<dbReference type="RefSeq" id="WP_189866569.1">
    <property type="nucleotide sequence ID" value="NZ_BMVW01000023.1"/>
</dbReference>
<dbReference type="Gene3D" id="3.20.20.30">
    <property type="entry name" value="Luciferase-like domain"/>
    <property type="match status" value="1"/>
</dbReference>
<dbReference type="AlphaFoldDB" id="A0A918QAK1"/>
<evidence type="ECO:0000256" key="1">
    <source>
        <dbReference type="ARBA" id="ARBA00023002"/>
    </source>
</evidence>
<dbReference type="InterPro" id="IPR011251">
    <property type="entry name" value="Luciferase-like_dom"/>
</dbReference>
<evidence type="ECO:0000313" key="5">
    <source>
        <dbReference type="Proteomes" id="UP000622166"/>
    </source>
</evidence>
<sequence length="354" mass="38745">MRIGLNILPTVAPGEQPADRFYSECLRLCEAAEVVGLSHIKVVEHYLHAWGGYSPDPIALLCAVAARTSRVRLVTGAVVPAFTHPVKLAASLSVLDNLSRGRLDAGFGRAFLPTEFAAFGIDMAESRPRLSEGVTAVRRLWTEERFRWEGTFHRFGPLPALLPRPAQQPHPPVFIAATASPETFAWAGENGYHLMVIPGVAGHDRVTELLEGYREARAAAGHTGPGRLHISLHATFAEDRIRARETAERAFADYRRKQLEAYATWRGVDSAAYPGYEKMEAAARDTRLSDLLEAGTAVVGDATDAIEGLRRIAARYPGAEPSLHLRFGDATHEEAMRSLLLLGSDVLPKLTDLR</sequence>
<feature type="domain" description="Luciferase-like" evidence="3">
    <location>
        <begin position="1"/>
        <end position="312"/>
    </location>
</feature>
<dbReference type="GO" id="GO:0016705">
    <property type="term" value="F:oxidoreductase activity, acting on paired donors, with incorporation or reduction of molecular oxygen"/>
    <property type="evidence" value="ECO:0007669"/>
    <property type="project" value="InterPro"/>
</dbReference>
<keyword evidence="2" id="KW-0503">Monooxygenase</keyword>
<evidence type="ECO:0000313" key="4">
    <source>
        <dbReference type="EMBL" id="GGZ39861.1"/>
    </source>
</evidence>
<dbReference type="PANTHER" id="PTHR30137">
    <property type="entry name" value="LUCIFERASE-LIKE MONOOXYGENASE"/>
    <property type="match status" value="1"/>
</dbReference>
<evidence type="ECO:0000256" key="2">
    <source>
        <dbReference type="ARBA" id="ARBA00023033"/>
    </source>
</evidence>
<dbReference type="InterPro" id="IPR050766">
    <property type="entry name" value="Bact_Lucif_Oxidored"/>
</dbReference>
<proteinExistence type="predicted"/>
<gene>
    <name evidence="4" type="ORF">GCM10010365_70890</name>
</gene>
<reference evidence="4" key="2">
    <citation type="submission" date="2020-09" db="EMBL/GenBank/DDBJ databases">
        <authorList>
            <person name="Sun Q."/>
            <person name="Ohkuma M."/>
        </authorList>
    </citation>
    <scope>NUCLEOTIDE SEQUENCE</scope>
    <source>
        <strain evidence="4">JCM 4815</strain>
    </source>
</reference>
<evidence type="ECO:0000259" key="3">
    <source>
        <dbReference type="Pfam" id="PF00296"/>
    </source>
</evidence>
<protein>
    <recommendedName>
        <fullName evidence="3">Luciferase-like domain-containing protein</fullName>
    </recommendedName>
</protein>
<dbReference type="SUPFAM" id="SSF51679">
    <property type="entry name" value="Bacterial luciferase-like"/>
    <property type="match status" value="1"/>
</dbReference>
<dbReference type="GO" id="GO:0004497">
    <property type="term" value="F:monooxygenase activity"/>
    <property type="evidence" value="ECO:0007669"/>
    <property type="project" value="UniProtKB-KW"/>
</dbReference>
<keyword evidence="1" id="KW-0560">Oxidoreductase</keyword>
<keyword evidence="5" id="KW-1185">Reference proteome</keyword>
<accession>A0A918QAK1</accession>
<dbReference type="PANTHER" id="PTHR30137:SF8">
    <property type="entry name" value="BLR5498 PROTEIN"/>
    <property type="match status" value="1"/>
</dbReference>